<evidence type="ECO:0000259" key="3">
    <source>
        <dbReference type="PROSITE" id="PS50850"/>
    </source>
</evidence>
<dbReference type="SUPFAM" id="SSF103473">
    <property type="entry name" value="MFS general substrate transporter"/>
    <property type="match status" value="1"/>
</dbReference>
<reference evidence="4" key="1">
    <citation type="journal article" date="2020" name="Stud. Mycol.">
        <title>101 Dothideomycetes genomes: a test case for predicting lifestyles and emergence of pathogens.</title>
        <authorList>
            <person name="Haridas S."/>
            <person name="Albert R."/>
            <person name="Binder M."/>
            <person name="Bloem J."/>
            <person name="Labutti K."/>
            <person name="Salamov A."/>
            <person name="Andreopoulos B."/>
            <person name="Baker S."/>
            <person name="Barry K."/>
            <person name="Bills G."/>
            <person name="Bluhm B."/>
            <person name="Cannon C."/>
            <person name="Castanera R."/>
            <person name="Culley D."/>
            <person name="Daum C."/>
            <person name="Ezra D."/>
            <person name="Gonzalez J."/>
            <person name="Henrissat B."/>
            <person name="Kuo A."/>
            <person name="Liang C."/>
            <person name="Lipzen A."/>
            <person name="Lutzoni F."/>
            <person name="Magnuson J."/>
            <person name="Mondo S."/>
            <person name="Nolan M."/>
            <person name="Ohm R."/>
            <person name="Pangilinan J."/>
            <person name="Park H.-J."/>
            <person name="Ramirez L."/>
            <person name="Alfaro M."/>
            <person name="Sun H."/>
            <person name="Tritt A."/>
            <person name="Yoshinaga Y."/>
            <person name="Zwiers L.-H."/>
            <person name="Turgeon B."/>
            <person name="Goodwin S."/>
            <person name="Spatafora J."/>
            <person name="Crous P."/>
            <person name="Grigoriev I."/>
        </authorList>
    </citation>
    <scope>NUCLEOTIDE SEQUENCE</scope>
    <source>
        <strain evidence="4">CBS 262.69</strain>
    </source>
</reference>
<sequence length="478" mass="51635">MSLLSKPFKWLYHEFGLSSVTATGRDAQLIILTRCCRMFAYGTNSLMLALFFSALGFADYQIGLFMTLTLLGDVLLSLFLTLIADRVGRRRVLLAGSALMVMSGATFALSDNFWILLLAAVIGVISATGGDFGPFRAIEESTLSHLTGPKTRSDVLSWYVMMSSMGSSLGTEVSGRVITWLQARDGWSLPDAYHAIFWVYTGMGLVNAILVWCLSDACELQTPSGSDEAAGILLVSDSESDDEGSSTPAPAPAKKKSGFFSLFAAISPRTRTTMYKLWFLLIVDSLADGMVPYSLTNYYMDRKFHLPASTLGDVTSASYVLSSVGTAFAAPLARRLGLINTMVFTHIPSSLAVLVFPAPPGVVLTVILLFIRTGLNNMDQAPRSAFIAAVVLPEERTAVMGITSMLRTLASTAGPTVTGVLAGNDRFWIAFVAAGALRLAYDLGLWAMFVNMRVDGDRKEEGNDVQMTEVRKKNGSTV</sequence>
<dbReference type="InterPro" id="IPR036259">
    <property type="entry name" value="MFS_trans_sf"/>
</dbReference>
<dbReference type="GO" id="GO:0022857">
    <property type="term" value="F:transmembrane transporter activity"/>
    <property type="evidence" value="ECO:0007669"/>
    <property type="project" value="InterPro"/>
</dbReference>
<evidence type="ECO:0000256" key="1">
    <source>
        <dbReference type="ARBA" id="ARBA00004141"/>
    </source>
</evidence>
<feature type="transmembrane region" description="Helical" evidence="2">
    <location>
        <begin position="316"/>
        <end position="337"/>
    </location>
</feature>
<dbReference type="PROSITE" id="PS50850">
    <property type="entry name" value="MFS"/>
    <property type="match status" value="1"/>
</dbReference>
<proteinExistence type="predicted"/>
<dbReference type="InterPro" id="IPR020846">
    <property type="entry name" value="MFS_dom"/>
</dbReference>
<keyword evidence="2" id="KW-0472">Membrane</keyword>
<evidence type="ECO:0000313" key="4">
    <source>
        <dbReference type="EMBL" id="KAF2398228.1"/>
    </source>
</evidence>
<dbReference type="GO" id="GO:0000329">
    <property type="term" value="C:fungal-type vacuole membrane"/>
    <property type="evidence" value="ECO:0007669"/>
    <property type="project" value="TreeGrafter"/>
</dbReference>
<feature type="transmembrane region" description="Helical" evidence="2">
    <location>
        <begin position="64"/>
        <end position="84"/>
    </location>
</feature>
<dbReference type="PANTHER" id="PTHR23520">
    <property type="entry name" value="TRANSPORTER, PUTATIVE (AFU_ORTHOLOGUE AFUA_3G04000)-RELATED"/>
    <property type="match status" value="1"/>
</dbReference>
<feature type="transmembrane region" description="Helical" evidence="2">
    <location>
        <begin position="195"/>
        <end position="214"/>
    </location>
</feature>
<dbReference type="InterPro" id="IPR011701">
    <property type="entry name" value="MFS"/>
</dbReference>
<accession>A0A6G1HQ95</accession>
<name>A0A6G1HQ95_9PEZI</name>
<gene>
    <name evidence="4" type="ORF">EJ06DRAFT_532588</name>
</gene>
<dbReference type="Gene3D" id="1.20.1250.20">
    <property type="entry name" value="MFS general substrate transporter like domains"/>
    <property type="match status" value="1"/>
</dbReference>
<keyword evidence="5" id="KW-1185">Reference proteome</keyword>
<keyword evidence="2" id="KW-0812">Transmembrane</keyword>
<feature type="transmembrane region" description="Helical" evidence="2">
    <location>
        <begin position="115"/>
        <end position="135"/>
    </location>
</feature>
<feature type="transmembrane region" description="Helical" evidence="2">
    <location>
        <begin position="38"/>
        <end position="58"/>
    </location>
</feature>
<dbReference type="EMBL" id="ML996701">
    <property type="protein sequence ID" value="KAF2398228.1"/>
    <property type="molecule type" value="Genomic_DNA"/>
</dbReference>
<feature type="transmembrane region" description="Helical" evidence="2">
    <location>
        <begin position="277"/>
        <end position="296"/>
    </location>
</feature>
<comment type="subcellular location">
    <subcellularLocation>
        <location evidence="1">Membrane</location>
        <topology evidence="1">Multi-pass membrane protein</topology>
    </subcellularLocation>
</comment>
<evidence type="ECO:0000313" key="5">
    <source>
        <dbReference type="Proteomes" id="UP000799640"/>
    </source>
</evidence>
<feature type="transmembrane region" description="Helical" evidence="2">
    <location>
        <begin position="427"/>
        <end position="449"/>
    </location>
</feature>
<dbReference type="OrthoDB" id="10027823at2759"/>
<dbReference type="AlphaFoldDB" id="A0A6G1HQ95"/>
<dbReference type="Pfam" id="PF07690">
    <property type="entry name" value="MFS_1"/>
    <property type="match status" value="2"/>
</dbReference>
<dbReference type="PANTHER" id="PTHR23520:SF5">
    <property type="entry name" value="TRANSPORTER, PUTATIVE (AFU_ORTHOLOGUE AFUA_3G04000)-RELATED"/>
    <property type="match status" value="1"/>
</dbReference>
<feature type="transmembrane region" description="Helical" evidence="2">
    <location>
        <begin position="91"/>
        <end position="109"/>
    </location>
</feature>
<feature type="transmembrane region" description="Helical" evidence="2">
    <location>
        <begin position="156"/>
        <end position="175"/>
    </location>
</feature>
<protein>
    <submittedName>
        <fullName evidence="4">MFS general substrate transporter</fullName>
    </submittedName>
</protein>
<keyword evidence="2" id="KW-1133">Transmembrane helix</keyword>
<feature type="domain" description="Major facilitator superfamily (MFS) profile" evidence="3">
    <location>
        <begin position="1"/>
        <end position="453"/>
    </location>
</feature>
<evidence type="ECO:0000256" key="2">
    <source>
        <dbReference type="SAM" id="Phobius"/>
    </source>
</evidence>
<feature type="transmembrane region" description="Helical" evidence="2">
    <location>
        <begin position="349"/>
        <end position="371"/>
    </location>
</feature>
<organism evidence="4 5">
    <name type="scientific">Trichodelitschia bisporula</name>
    <dbReference type="NCBI Taxonomy" id="703511"/>
    <lineage>
        <taxon>Eukaryota</taxon>
        <taxon>Fungi</taxon>
        <taxon>Dikarya</taxon>
        <taxon>Ascomycota</taxon>
        <taxon>Pezizomycotina</taxon>
        <taxon>Dothideomycetes</taxon>
        <taxon>Dothideomycetes incertae sedis</taxon>
        <taxon>Phaeotrichales</taxon>
        <taxon>Phaeotrichaceae</taxon>
        <taxon>Trichodelitschia</taxon>
    </lineage>
</organism>
<dbReference type="Proteomes" id="UP000799640">
    <property type="component" value="Unassembled WGS sequence"/>
</dbReference>